<dbReference type="GO" id="GO:0006635">
    <property type="term" value="P:fatty acid beta-oxidation"/>
    <property type="evidence" value="ECO:0007669"/>
    <property type="project" value="UniProtKB-UniPathway"/>
</dbReference>
<evidence type="ECO:0000256" key="1">
    <source>
        <dbReference type="ARBA" id="ARBA00005005"/>
    </source>
</evidence>
<evidence type="ECO:0000313" key="7">
    <source>
        <dbReference type="Proteomes" id="UP000298663"/>
    </source>
</evidence>
<evidence type="ECO:0000256" key="5">
    <source>
        <dbReference type="ARBA" id="ARBA00023235"/>
    </source>
</evidence>
<evidence type="ECO:0000256" key="2">
    <source>
        <dbReference type="ARBA" id="ARBA00005254"/>
    </source>
</evidence>
<dbReference type="Gene3D" id="1.10.12.10">
    <property type="entry name" value="Lyase 2-enoyl-coa Hydratase, Chain A, domain 2"/>
    <property type="match status" value="1"/>
</dbReference>
<dbReference type="OrthoDB" id="2139957at2759"/>
<dbReference type="PANTHER" id="PTHR43149">
    <property type="entry name" value="ENOYL-COA HYDRATASE"/>
    <property type="match status" value="1"/>
</dbReference>
<evidence type="ECO:0000313" key="6">
    <source>
        <dbReference type="EMBL" id="TKR70680.1"/>
    </source>
</evidence>
<dbReference type="Pfam" id="PF00378">
    <property type="entry name" value="ECH_1"/>
    <property type="match status" value="1"/>
</dbReference>
<dbReference type="CDD" id="cd06558">
    <property type="entry name" value="crotonase-like"/>
    <property type="match status" value="1"/>
</dbReference>
<dbReference type="PANTHER" id="PTHR43149:SF1">
    <property type="entry name" value="DELTA(3,5)-DELTA(2,4)-DIENOYL-COA ISOMERASE, MITOCHONDRIAL"/>
    <property type="match status" value="1"/>
</dbReference>
<evidence type="ECO:0008006" key="8">
    <source>
        <dbReference type="Google" id="ProtNLM"/>
    </source>
</evidence>
<dbReference type="InterPro" id="IPR001753">
    <property type="entry name" value="Enoyl-CoA_hydra/iso"/>
</dbReference>
<gene>
    <name evidence="6" type="ORF">L596_022672</name>
</gene>
<dbReference type="InterPro" id="IPR029045">
    <property type="entry name" value="ClpP/crotonase-like_dom_sf"/>
</dbReference>
<dbReference type="GO" id="GO:0016853">
    <property type="term" value="F:isomerase activity"/>
    <property type="evidence" value="ECO:0007669"/>
    <property type="project" value="UniProtKB-KW"/>
</dbReference>
<proteinExistence type="inferred from homology"/>
<organism evidence="6 7">
    <name type="scientific">Steinernema carpocapsae</name>
    <name type="common">Entomopathogenic nematode</name>
    <dbReference type="NCBI Taxonomy" id="34508"/>
    <lineage>
        <taxon>Eukaryota</taxon>
        <taxon>Metazoa</taxon>
        <taxon>Ecdysozoa</taxon>
        <taxon>Nematoda</taxon>
        <taxon>Chromadorea</taxon>
        <taxon>Rhabditida</taxon>
        <taxon>Tylenchina</taxon>
        <taxon>Panagrolaimomorpha</taxon>
        <taxon>Strongyloidoidea</taxon>
        <taxon>Steinernematidae</taxon>
        <taxon>Steinernema</taxon>
    </lineage>
</organism>
<comment type="similarity">
    <text evidence="2">Belongs to the enoyl-CoA hydratase/isomerase family.</text>
</comment>
<dbReference type="STRING" id="34508.A0A4U5MMF5"/>
<keyword evidence="7" id="KW-1185">Reference proteome</keyword>
<dbReference type="InterPro" id="IPR014748">
    <property type="entry name" value="Enoyl-CoA_hydra_C"/>
</dbReference>
<dbReference type="EMBL" id="AZBU02000007">
    <property type="protein sequence ID" value="TKR70680.1"/>
    <property type="molecule type" value="Genomic_DNA"/>
</dbReference>
<dbReference type="Gene3D" id="3.90.226.10">
    <property type="entry name" value="2-enoyl-CoA Hydratase, Chain A, domain 1"/>
    <property type="match status" value="1"/>
</dbReference>
<keyword evidence="5" id="KW-0413">Isomerase</keyword>
<reference evidence="6 7" key="1">
    <citation type="journal article" date="2015" name="Genome Biol.">
        <title>Comparative genomics of Steinernema reveals deeply conserved gene regulatory networks.</title>
        <authorList>
            <person name="Dillman A.R."/>
            <person name="Macchietto M."/>
            <person name="Porter C.F."/>
            <person name="Rogers A."/>
            <person name="Williams B."/>
            <person name="Antoshechkin I."/>
            <person name="Lee M.M."/>
            <person name="Goodwin Z."/>
            <person name="Lu X."/>
            <person name="Lewis E.E."/>
            <person name="Goodrich-Blair H."/>
            <person name="Stock S.P."/>
            <person name="Adams B.J."/>
            <person name="Sternberg P.W."/>
            <person name="Mortazavi A."/>
        </authorList>
    </citation>
    <scope>NUCLEOTIDE SEQUENCE [LARGE SCALE GENOMIC DNA]</scope>
    <source>
        <strain evidence="6 7">ALL</strain>
    </source>
</reference>
<dbReference type="UniPathway" id="UPA00659"/>
<sequence>MSDFTTMELHVDSRIAQIVLNRPDDRNTLTFAMLSELKKAFEQVSEDSRVHVVVLIAAGKDFSSGIDLKAQEEIFAIVKKNVETTRRGRLVREKIVLIQKAIEAVVKCPKPIIAAIQGECIGRSIDLIAACDIRIAVADATFAFRTGRLGQSFLVNPLIYLPKVVRNQSWIKEMTYTGSRCDADMAFQNDLISRVCKNREEMMVAVTSIAKSIAAKSPIAVQANKKLMNYARDHDLEDTVATGLNFQQMLILGQDLQTAIAAHRDKKKPEFKSGRS</sequence>
<dbReference type="Proteomes" id="UP000298663">
    <property type="component" value="Unassembled WGS sequence"/>
</dbReference>
<keyword evidence="3" id="KW-0276">Fatty acid metabolism</keyword>
<dbReference type="AlphaFoldDB" id="A0A4U5MMF5"/>
<dbReference type="SUPFAM" id="SSF52096">
    <property type="entry name" value="ClpP/crotonase"/>
    <property type="match status" value="1"/>
</dbReference>
<comment type="pathway">
    <text evidence="1">Lipid metabolism; fatty acid beta-oxidation.</text>
</comment>
<keyword evidence="4" id="KW-0443">Lipid metabolism</keyword>
<name>A0A4U5MMF5_STECR</name>
<accession>A0A4U5MMF5</accession>
<dbReference type="InterPro" id="IPR045002">
    <property type="entry name" value="Ech1-like"/>
</dbReference>
<reference evidence="6 7" key="2">
    <citation type="journal article" date="2019" name="G3 (Bethesda)">
        <title>Hybrid Assembly of the Genome of the Entomopathogenic Nematode Steinernema carpocapsae Identifies the X-Chromosome.</title>
        <authorList>
            <person name="Serra L."/>
            <person name="Macchietto M."/>
            <person name="Macias-Munoz A."/>
            <person name="McGill C.J."/>
            <person name="Rodriguez I.M."/>
            <person name="Rodriguez B."/>
            <person name="Murad R."/>
            <person name="Mortazavi A."/>
        </authorList>
    </citation>
    <scope>NUCLEOTIDE SEQUENCE [LARGE SCALE GENOMIC DNA]</scope>
    <source>
        <strain evidence="6 7">ALL</strain>
    </source>
</reference>
<evidence type="ECO:0000256" key="3">
    <source>
        <dbReference type="ARBA" id="ARBA00022832"/>
    </source>
</evidence>
<comment type="caution">
    <text evidence="6">The sequence shown here is derived from an EMBL/GenBank/DDBJ whole genome shotgun (WGS) entry which is preliminary data.</text>
</comment>
<protein>
    <recommendedName>
        <fullName evidence="8">Enoyl-CoA hydratase</fullName>
    </recommendedName>
</protein>
<evidence type="ECO:0000256" key="4">
    <source>
        <dbReference type="ARBA" id="ARBA00023098"/>
    </source>
</evidence>